<evidence type="ECO:0000313" key="2">
    <source>
        <dbReference type="Proteomes" id="UP000055702"/>
    </source>
</evidence>
<dbReference type="Proteomes" id="UP000055702">
    <property type="component" value="Unassembled WGS sequence"/>
</dbReference>
<sequence>MTEQTAALTGFIESVKQHQVLWGLQDETGEGWVVCDSSEFEETDVMPLWSSEAAAKSHCTDEWADYNPVTITLTEFLEYWVSDLNDDGVLIGVDWEAEQECLEIDPIVLAKELVDFEKE</sequence>
<gene>
    <name evidence="1" type="ORF">AWJ07_01925</name>
</gene>
<dbReference type="EMBL" id="LRDC01000001">
    <property type="protein sequence ID" value="KVX03349.1"/>
    <property type="molecule type" value="Genomic_DNA"/>
</dbReference>
<protein>
    <recommendedName>
        <fullName evidence="3">DUF2750 domain-containing protein</fullName>
    </recommendedName>
</protein>
<dbReference type="RefSeq" id="WP_041413601.1">
    <property type="nucleotide sequence ID" value="NZ_JBBMQR010000012.1"/>
</dbReference>
<dbReference type="AlphaFoldDB" id="A0A106C332"/>
<reference evidence="1 2" key="1">
    <citation type="submission" date="2016-01" db="EMBL/GenBank/DDBJ databases">
        <title>Draft genome of the antarctic isolate Shewanella frigidimarina Ag06-30.</title>
        <authorList>
            <person name="Parmeciano Di Noto G."/>
            <person name="Vazquez S."/>
            <person name="Mac Cormack W."/>
            <person name="Iriarte A."/>
            <person name="Quiroga C."/>
        </authorList>
    </citation>
    <scope>NUCLEOTIDE SEQUENCE [LARGE SCALE GENOMIC DNA]</scope>
    <source>
        <strain evidence="1 2">Ag06-30</strain>
    </source>
</reference>
<dbReference type="InterPro" id="IPR021284">
    <property type="entry name" value="DUF2750"/>
</dbReference>
<evidence type="ECO:0000313" key="1">
    <source>
        <dbReference type="EMBL" id="KVX03349.1"/>
    </source>
</evidence>
<organism evidence="1">
    <name type="scientific">Shewanella frigidimarina</name>
    <dbReference type="NCBI Taxonomy" id="56812"/>
    <lineage>
        <taxon>Bacteria</taxon>
        <taxon>Pseudomonadati</taxon>
        <taxon>Pseudomonadota</taxon>
        <taxon>Gammaproteobacteria</taxon>
        <taxon>Alteromonadales</taxon>
        <taxon>Shewanellaceae</taxon>
        <taxon>Shewanella</taxon>
    </lineage>
</organism>
<accession>A0A106C332</accession>
<comment type="caution">
    <text evidence="1">The sequence shown here is derived from an EMBL/GenBank/DDBJ whole genome shotgun (WGS) entry which is preliminary data.</text>
</comment>
<evidence type="ECO:0008006" key="3">
    <source>
        <dbReference type="Google" id="ProtNLM"/>
    </source>
</evidence>
<dbReference type="GeneID" id="41837683"/>
<proteinExistence type="predicted"/>
<name>A0A106C332_SHEFR</name>
<dbReference type="Pfam" id="PF11042">
    <property type="entry name" value="DUF2750"/>
    <property type="match status" value="1"/>
</dbReference>